<dbReference type="Proteomes" id="UP000091956">
    <property type="component" value="Unassembled WGS sequence"/>
</dbReference>
<feature type="region of interest" description="Disordered" evidence="3">
    <location>
        <begin position="1"/>
        <end position="23"/>
    </location>
</feature>
<dbReference type="GO" id="GO:0045944">
    <property type="term" value="P:positive regulation of transcription by RNA polymerase II"/>
    <property type="evidence" value="ECO:0007669"/>
    <property type="project" value="TreeGrafter"/>
</dbReference>
<dbReference type="PROSITE" id="PS50048">
    <property type="entry name" value="ZN2_CY6_FUNGAL_2"/>
    <property type="match status" value="1"/>
</dbReference>
<evidence type="ECO:0000259" key="4">
    <source>
        <dbReference type="PROSITE" id="PS50048"/>
    </source>
</evidence>
<feature type="domain" description="Zn(2)-C6 fungal-type" evidence="4">
    <location>
        <begin position="27"/>
        <end position="57"/>
    </location>
</feature>
<dbReference type="EMBL" id="KV460228">
    <property type="protein sequence ID" value="OBT96401.1"/>
    <property type="molecule type" value="Genomic_DNA"/>
</dbReference>
<name>A0A1B8GKM2_9PEZI</name>
<reference evidence="5 6" key="1">
    <citation type="submission" date="2016-03" db="EMBL/GenBank/DDBJ databases">
        <title>Comparative genomics of Pseudogymnoascus destructans, the fungus causing white-nose syndrome of bats.</title>
        <authorList>
            <person name="Palmer J.M."/>
            <person name="Drees K.P."/>
            <person name="Foster J.T."/>
            <person name="Lindner D.L."/>
        </authorList>
    </citation>
    <scope>NUCLEOTIDE SEQUENCE [LARGE SCALE GENOMIC DNA]</scope>
    <source>
        <strain evidence="5 6">UAMH 10579</strain>
    </source>
</reference>
<dbReference type="Pfam" id="PF11951">
    <property type="entry name" value="Fungal_trans_2"/>
    <property type="match status" value="1"/>
</dbReference>
<dbReference type="RefSeq" id="XP_018130134.1">
    <property type="nucleotide sequence ID" value="XM_018275105.2"/>
</dbReference>
<dbReference type="GO" id="GO:0000981">
    <property type="term" value="F:DNA-binding transcription factor activity, RNA polymerase II-specific"/>
    <property type="evidence" value="ECO:0007669"/>
    <property type="project" value="InterPro"/>
</dbReference>
<dbReference type="GO" id="GO:0000976">
    <property type="term" value="F:transcription cis-regulatory region binding"/>
    <property type="evidence" value="ECO:0007669"/>
    <property type="project" value="TreeGrafter"/>
</dbReference>
<comment type="subcellular location">
    <subcellularLocation>
        <location evidence="1">Nucleus</location>
    </subcellularLocation>
</comment>
<dbReference type="OrthoDB" id="648861at2759"/>
<organism evidence="5 6">
    <name type="scientific">Pseudogymnoascus verrucosus</name>
    <dbReference type="NCBI Taxonomy" id="342668"/>
    <lineage>
        <taxon>Eukaryota</taxon>
        <taxon>Fungi</taxon>
        <taxon>Dikarya</taxon>
        <taxon>Ascomycota</taxon>
        <taxon>Pezizomycotina</taxon>
        <taxon>Leotiomycetes</taxon>
        <taxon>Thelebolales</taxon>
        <taxon>Thelebolaceae</taxon>
        <taxon>Pseudogymnoascus</taxon>
    </lineage>
</organism>
<sequence length="628" mass="70787">MASEAASVAGSGAGSGPSRRLPRSKVGCLTCRRRRVRCNEQKPRCSHCERLNLECLWRPIAPLSANQRQHTPQTATDQRTLPYSDVGQSTETPNAFVRNNNNFATVNSDFNDTFSYANFMWDHELQRSMVQDSWNDWGISSASGVTEGIMAEASRPMEQSSTFSNRPNFNHERIIPDIGPARAETNLVMAWNDSGGDEDTSEEDILKDYFAQTVVPPIIAQVETQSKWSSTRQILITMSTNSSMVHNAILAFSDLLMKRTQTAHNLSRHRYYKRAKAELLRARKEQLLGKDAASPASFDEMLAVLFFLSYIDLLESRVANAHDNLKEAYSIFQQIGNVQSRTVTRRLISWIRLLDARAATTGGEGLFLAEDNDVLTQPSPSFTDGLEAGSNSSNHEALGETDIEDVLFESLYQPGFVFFQKIQSFMGRISNIDPWHRSRGTVADETEVMRVADKISHDLGTLWEARPPLMDYTLTGQLAAPHVSASLAYTLTRTFRTFFANYHASHIHLHRVAYKHLPLSPQTLKSIANIRNTAHDMVQLQPVAQDPSRDMLPVNMLWPLLMWGCEEDDPEERLWITTQIKTMETVATNANITAQVLNEVQARQDAQRQRIDVRTVMHEIFDSCFAIV</sequence>
<reference evidence="6" key="2">
    <citation type="journal article" date="2018" name="Nat. Commun.">
        <title>Extreme sensitivity to ultraviolet light in the fungal pathogen causing white-nose syndrome of bats.</title>
        <authorList>
            <person name="Palmer J.M."/>
            <person name="Drees K.P."/>
            <person name="Foster J.T."/>
            <person name="Lindner D.L."/>
        </authorList>
    </citation>
    <scope>NUCLEOTIDE SEQUENCE [LARGE SCALE GENOMIC DNA]</scope>
    <source>
        <strain evidence="6">UAMH 10579</strain>
    </source>
</reference>
<dbReference type="CDD" id="cd00067">
    <property type="entry name" value="GAL4"/>
    <property type="match status" value="1"/>
</dbReference>
<evidence type="ECO:0000313" key="5">
    <source>
        <dbReference type="EMBL" id="OBT96401.1"/>
    </source>
</evidence>
<feature type="compositionally biased region" description="Low complexity" evidence="3">
    <location>
        <begin position="1"/>
        <end position="10"/>
    </location>
</feature>
<gene>
    <name evidence="5" type="ORF">VE01_05642</name>
</gene>
<dbReference type="STRING" id="342668.A0A1B8GKM2"/>
<proteinExistence type="predicted"/>
<evidence type="ECO:0000256" key="2">
    <source>
        <dbReference type="ARBA" id="ARBA00023242"/>
    </source>
</evidence>
<keyword evidence="6" id="KW-1185">Reference proteome</keyword>
<dbReference type="SMART" id="SM00066">
    <property type="entry name" value="GAL4"/>
    <property type="match status" value="1"/>
</dbReference>
<dbReference type="GO" id="GO:0005634">
    <property type="term" value="C:nucleus"/>
    <property type="evidence" value="ECO:0007669"/>
    <property type="project" value="UniProtKB-SubCell"/>
</dbReference>
<dbReference type="InterPro" id="IPR036864">
    <property type="entry name" value="Zn2-C6_fun-type_DNA-bd_sf"/>
</dbReference>
<dbReference type="Gene3D" id="4.10.240.10">
    <property type="entry name" value="Zn(2)-C6 fungal-type DNA-binding domain"/>
    <property type="match status" value="1"/>
</dbReference>
<dbReference type="CDD" id="cd12148">
    <property type="entry name" value="fungal_TF_MHR"/>
    <property type="match status" value="1"/>
</dbReference>
<dbReference type="GO" id="GO:0008270">
    <property type="term" value="F:zinc ion binding"/>
    <property type="evidence" value="ECO:0007669"/>
    <property type="project" value="InterPro"/>
</dbReference>
<keyword evidence="2" id="KW-0539">Nucleus</keyword>
<dbReference type="InterPro" id="IPR001138">
    <property type="entry name" value="Zn2Cys6_DnaBD"/>
</dbReference>
<dbReference type="PANTHER" id="PTHR37534:SF49">
    <property type="entry name" value="LYSINE BIOSYNTHESIS REGULATORY PROTEIN LYS14"/>
    <property type="match status" value="1"/>
</dbReference>
<dbReference type="PROSITE" id="PS00463">
    <property type="entry name" value="ZN2_CY6_FUNGAL_1"/>
    <property type="match status" value="1"/>
</dbReference>
<accession>A0A1B8GKM2</accession>
<protein>
    <recommendedName>
        <fullName evidence="4">Zn(2)-C6 fungal-type domain-containing protein</fullName>
    </recommendedName>
</protein>
<dbReference type="SUPFAM" id="SSF57701">
    <property type="entry name" value="Zn2/Cys6 DNA-binding domain"/>
    <property type="match status" value="1"/>
</dbReference>
<dbReference type="AlphaFoldDB" id="A0A1B8GKM2"/>
<evidence type="ECO:0000256" key="1">
    <source>
        <dbReference type="ARBA" id="ARBA00004123"/>
    </source>
</evidence>
<dbReference type="InterPro" id="IPR021858">
    <property type="entry name" value="Fun_TF"/>
</dbReference>
<dbReference type="GeneID" id="28839028"/>
<dbReference type="PANTHER" id="PTHR37534">
    <property type="entry name" value="TRANSCRIPTIONAL ACTIVATOR PROTEIN UGA3"/>
    <property type="match status" value="1"/>
</dbReference>
<evidence type="ECO:0000313" key="6">
    <source>
        <dbReference type="Proteomes" id="UP000091956"/>
    </source>
</evidence>
<dbReference type="Pfam" id="PF00172">
    <property type="entry name" value="Zn_clus"/>
    <property type="match status" value="1"/>
</dbReference>
<evidence type="ECO:0000256" key="3">
    <source>
        <dbReference type="SAM" id="MobiDB-lite"/>
    </source>
</evidence>